<dbReference type="EMBL" id="JAATIQ010000220">
    <property type="protein sequence ID" value="KAF4369416.1"/>
    <property type="molecule type" value="Genomic_DNA"/>
</dbReference>
<gene>
    <name evidence="3" type="ORF">G4B88_029472</name>
</gene>
<accession>A0A7J6FFE0</accession>
<feature type="domain" description="Zinc knuckle CX2CX4HX4C" evidence="2">
    <location>
        <begin position="119"/>
        <end position="168"/>
    </location>
</feature>
<protein>
    <recommendedName>
        <fullName evidence="2">Zinc knuckle CX2CX4HX4C domain-containing protein</fullName>
    </recommendedName>
</protein>
<evidence type="ECO:0000256" key="1">
    <source>
        <dbReference type="SAM" id="Phobius"/>
    </source>
</evidence>
<dbReference type="AlphaFoldDB" id="A0A7J6FFE0"/>
<keyword evidence="1" id="KW-0472">Membrane</keyword>
<evidence type="ECO:0000259" key="2">
    <source>
        <dbReference type="Pfam" id="PF14392"/>
    </source>
</evidence>
<feature type="transmembrane region" description="Helical" evidence="1">
    <location>
        <begin position="66"/>
        <end position="84"/>
    </location>
</feature>
<keyword evidence="1" id="KW-1133">Transmembrane helix</keyword>
<sequence>MLCTVMVLFRVGQLGPLPKAPQPNSNPRRRYVVGRWRSLNDLAASHRCAEFFSQASFFYDSFCRGFLSAGVVFFGQVWVGLLVGLLGVRLVSLAGLAVGSGVVVLLVRFDRECGGKVTLDITVPLKQCKKLRRTALEDGFWVEFKYEYLPTFCFICSVIGHSERFCPKHFDTPAKMLIKPYGAWMRAQPRRRNNLVGSQWLRDGNETDEMFVGRFHGDRATDSVLLQQQPRREEGVGGFCGTSVLHKGGGEFYSI</sequence>
<comment type="caution">
    <text evidence="3">The sequence shown here is derived from an EMBL/GenBank/DDBJ whole genome shotgun (WGS) entry which is preliminary data.</text>
</comment>
<evidence type="ECO:0000313" key="4">
    <source>
        <dbReference type="Proteomes" id="UP000583929"/>
    </source>
</evidence>
<dbReference type="Proteomes" id="UP000583929">
    <property type="component" value="Unassembled WGS sequence"/>
</dbReference>
<feature type="transmembrane region" description="Helical" evidence="1">
    <location>
        <begin position="90"/>
        <end position="109"/>
    </location>
</feature>
<reference evidence="3 4" key="1">
    <citation type="journal article" date="2020" name="bioRxiv">
        <title>Sequence and annotation of 42 cannabis genomes reveals extensive copy number variation in cannabinoid synthesis and pathogen resistance genes.</title>
        <authorList>
            <person name="Mckernan K.J."/>
            <person name="Helbert Y."/>
            <person name="Kane L.T."/>
            <person name="Ebling H."/>
            <person name="Zhang L."/>
            <person name="Liu B."/>
            <person name="Eaton Z."/>
            <person name="Mclaughlin S."/>
            <person name="Kingan S."/>
            <person name="Baybayan P."/>
            <person name="Concepcion G."/>
            <person name="Jordan M."/>
            <person name="Riva A."/>
            <person name="Barbazuk W."/>
            <person name="Harkins T."/>
        </authorList>
    </citation>
    <scope>NUCLEOTIDE SEQUENCE [LARGE SCALE GENOMIC DNA]</scope>
    <source>
        <strain evidence="4">cv. Jamaican Lion 4</strain>
        <tissue evidence="3">Leaf</tissue>
    </source>
</reference>
<organism evidence="3 4">
    <name type="scientific">Cannabis sativa</name>
    <name type="common">Hemp</name>
    <name type="synonym">Marijuana</name>
    <dbReference type="NCBI Taxonomy" id="3483"/>
    <lineage>
        <taxon>Eukaryota</taxon>
        <taxon>Viridiplantae</taxon>
        <taxon>Streptophyta</taxon>
        <taxon>Embryophyta</taxon>
        <taxon>Tracheophyta</taxon>
        <taxon>Spermatophyta</taxon>
        <taxon>Magnoliopsida</taxon>
        <taxon>eudicotyledons</taxon>
        <taxon>Gunneridae</taxon>
        <taxon>Pentapetalae</taxon>
        <taxon>rosids</taxon>
        <taxon>fabids</taxon>
        <taxon>Rosales</taxon>
        <taxon>Cannabaceae</taxon>
        <taxon>Cannabis</taxon>
    </lineage>
</organism>
<keyword evidence="4" id="KW-1185">Reference proteome</keyword>
<name>A0A7J6FFE0_CANSA</name>
<dbReference type="Pfam" id="PF14392">
    <property type="entry name" value="zf-CCHC_4"/>
    <property type="match status" value="1"/>
</dbReference>
<dbReference type="InterPro" id="IPR025836">
    <property type="entry name" value="Zn_knuckle_CX2CX4HX4C"/>
</dbReference>
<keyword evidence="1" id="KW-0812">Transmembrane</keyword>
<evidence type="ECO:0000313" key="3">
    <source>
        <dbReference type="EMBL" id="KAF4369416.1"/>
    </source>
</evidence>
<proteinExistence type="predicted"/>